<accession>A0ABC8SVR5</accession>
<sequence>MSVLPDELWRRILEFGISSSSKNPLNYKDICCVAITCRRLNRLSYEDSLWSSLLSSQFPNYENPNNINFNRRSTYPSPSSKTIFKIRFERERERRLLGHRRAVLRVESQIGEHSRKLREIESRVMDERVRMKATTEELSNLLRVR</sequence>
<dbReference type="Gene3D" id="1.20.1280.50">
    <property type="match status" value="1"/>
</dbReference>
<dbReference type="EMBL" id="CAUOFW020003447">
    <property type="protein sequence ID" value="CAK9160001.1"/>
    <property type="molecule type" value="Genomic_DNA"/>
</dbReference>
<dbReference type="InterPro" id="IPR036047">
    <property type="entry name" value="F-box-like_dom_sf"/>
</dbReference>
<dbReference type="SUPFAM" id="SSF81383">
    <property type="entry name" value="F-box domain"/>
    <property type="match status" value="1"/>
</dbReference>
<organism evidence="2 3">
    <name type="scientific">Ilex paraguariensis</name>
    <name type="common">yerba mate</name>
    <dbReference type="NCBI Taxonomy" id="185542"/>
    <lineage>
        <taxon>Eukaryota</taxon>
        <taxon>Viridiplantae</taxon>
        <taxon>Streptophyta</taxon>
        <taxon>Embryophyta</taxon>
        <taxon>Tracheophyta</taxon>
        <taxon>Spermatophyta</taxon>
        <taxon>Magnoliopsida</taxon>
        <taxon>eudicotyledons</taxon>
        <taxon>Gunneridae</taxon>
        <taxon>Pentapetalae</taxon>
        <taxon>asterids</taxon>
        <taxon>campanulids</taxon>
        <taxon>Aquifoliales</taxon>
        <taxon>Aquifoliaceae</taxon>
        <taxon>Ilex</taxon>
    </lineage>
</organism>
<dbReference type="AlphaFoldDB" id="A0ABC8SVR5"/>
<evidence type="ECO:0000313" key="3">
    <source>
        <dbReference type="Proteomes" id="UP001642360"/>
    </source>
</evidence>
<evidence type="ECO:0000259" key="1">
    <source>
        <dbReference type="Pfam" id="PF12937"/>
    </source>
</evidence>
<dbReference type="InterPro" id="IPR001810">
    <property type="entry name" value="F-box_dom"/>
</dbReference>
<evidence type="ECO:0000313" key="2">
    <source>
        <dbReference type="EMBL" id="CAK9160001.1"/>
    </source>
</evidence>
<name>A0ABC8SVR5_9AQUA</name>
<protein>
    <recommendedName>
        <fullName evidence="1">F-box domain-containing protein</fullName>
    </recommendedName>
</protein>
<gene>
    <name evidence="2" type="ORF">ILEXP_LOCUS28729</name>
</gene>
<feature type="domain" description="F-box" evidence="1">
    <location>
        <begin position="2"/>
        <end position="53"/>
    </location>
</feature>
<reference evidence="2 3" key="1">
    <citation type="submission" date="2024-02" db="EMBL/GenBank/DDBJ databases">
        <authorList>
            <person name="Vignale AGUSTIN F."/>
            <person name="Sosa J E."/>
            <person name="Modenutti C."/>
        </authorList>
    </citation>
    <scope>NUCLEOTIDE SEQUENCE [LARGE SCALE GENOMIC DNA]</scope>
</reference>
<dbReference type="Proteomes" id="UP001642360">
    <property type="component" value="Unassembled WGS sequence"/>
</dbReference>
<proteinExistence type="predicted"/>
<keyword evidence="3" id="KW-1185">Reference proteome</keyword>
<dbReference type="Pfam" id="PF12937">
    <property type="entry name" value="F-box-like"/>
    <property type="match status" value="1"/>
</dbReference>
<comment type="caution">
    <text evidence="2">The sequence shown here is derived from an EMBL/GenBank/DDBJ whole genome shotgun (WGS) entry which is preliminary data.</text>
</comment>